<organism evidence="5 6">
    <name type="scientific">Marinomonas mediterranea (strain ATCC 700492 / JCM 21426 / NBRC 103028 / MMB-1)</name>
    <dbReference type="NCBI Taxonomy" id="717774"/>
    <lineage>
        <taxon>Bacteria</taxon>
        <taxon>Pseudomonadati</taxon>
        <taxon>Pseudomonadota</taxon>
        <taxon>Gammaproteobacteria</taxon>
        <taxon>Oceanospirillales</taxon>
        <taxon>Oceanospirillaceae</taxon>
        <taxon>Marinomonas</taxon>
    </lineage>
</organism>
<dbReference type="STRING" id="717774.Marme_3206"/>
<name>F2K3I3_MARM1</name>
<keyword evidence="3" id="KW-0813">Transport</keyword>
<keyword evidence="3" id="KW-1006">Bacterial flagellum protein export</keyword>
<gene>
    <name evidence="5" type="ordered locus">Marme_3206</name>
</gene>
<reference evidence="5 6" key="1">
    <citation type="journal article" date="2012" name="Stand. Genomic Sci.">
        <title>Complete genome sequence of the melanogenic marine bacterium Marinomonas mediterranea type strain (MMB-1(T)).</title>
        <authorList>
            <person name="Lucas-Elio P."/>
            <person name="Goodwin L."/>
            <person name="Woyke T."/>
            <person name="Pitluck S."/>
            <person name="Nolan M."/>
            <person name="Kyrpides N.C."/>
            <person name="Detter J.C."/>
            <person name="Copeland A."/>
            <person name="Teshima H."/>
            <person name="Bruce D."/>
            <person name="Detter C."/>
            <person name="Tapia R."/>
            <person name="Han S."/>
            <person name="Land M.L."/>
            <person name="Ivanova N."/>
            <person name="Mikhailova N."/>
            <person name="Johnston A.W."/>
            <person name="Sanchez-Amat A."/>
        </authorList>
    </citation>
    <scope>NUCLEOTIDE SEQUENCE [LARGE SCALE GENOMIC DNA]</scope>
    <source>
        <strain evidence="6">ATCC 700492 / JCM 21426 / NBRC 103028 / MMB-1</strain>
    </source>
</reference>
<dbReference type="InterPro" id="IPR006135">
    <property type="entry name" value="T3SS_substrate_exporter"/>
</dbReference>
<evidence type="ECO:0000256" key="4">
    <source>
        <dbReference type="ARBA" id="ARBA00025078"/>
    </source>
</evidence>
<dbReference type="GO" id="GO:0009306">
    <property type="term" value="P:protein secretion"/>
    <property type="evidence" value="ECO:0007669"/>
    <property type="project" value="InterPro"/>
</dbReference>
<protein>
    <recommendedName>
        <fullName evidence="2">Flagellar biosynthetic protein FlhB</fullName>
    </recommendedName>
</protein>
<dbReference type="RefSeq" id="WP_013662324.1">
    <property type="nucleotide sequence ID" value="NC_015276.1"/>
</dbReference>
<dbReference type="HOGENOM" id="CLU_041013_4_2_6"/>
<keyword evidence="6" id="KW-1185">Reference proteome</keyword>
<dbReference type="Proteomes" id="UP000001062">
    <property type="component" value="Chromosome"/>
</dbReference>
<comment type="function">
    <text evidence="4">Required for formation of the rod structure in the basal body of the flagellar apparatus. Together with FliI and FliH, may constitute the export apparatus of flagellin.</text>
</comment>
<dbReference type="PATRIC" id="fig|717774.3.peg.3299"/>
<evidence type="ECO:0000256" key="2">
    <source>
        <dbReference type="ARBA" id="ARBA00021622"/>
    </source>
</evidence>
<comment type="similarity">
    <text evidence="1">Belongs to the type III secretion exporter family.</text>
</comment>
<dbReference type="OrthoDB" id="5244399at2"/>
<dbReference type="PANTHER" id="PTHR30531">
    <property type="entry name" value="FLAGELLAR BIOSYNTHETIC PROTEIN FLHB"/>
    <property type="match status" value="1"/>
</dbReference>
<dbReference type="KEGG" id="mme:Marme_3206"/>
<evidence type="ECO:0000256" key="1">
    <source>
        <dbReference type="ARBA" id="ARBA00010690"/>
    </source>
</evidence>
<dbReference type="SUPFAM" id="SSF160544">
    <property type="entry name" value="EscU C-terminal domain-like"/>
    <property type="match status" value="1"/>
</dbReference>
<dbReference type="eggNOG" id="COG2257">
    <property type="taxonomic scope" value="Bacteria"/>
</dbReference>
<dbReference type="PANTHER" id="PTHR30531:SF12">
    <property type="entry name" value="FLAGELLAR BIOSYNTHETIC PROTEIN FLHB"/>
    <property type="match status" value="1"/>
</dbReference>
<dbReference type="AlphaFoldDB" id="F2K3I3"/>
<dbReference type="InterPro" id="IPR029025">
    <property type="entry name" value="T3SS_substrate_exporter_C"/>
</dbReference>
<sequence length="82" mass="9056">MKKAVALQYDYQNAPKVTAKGSGLLAERIMEVAEENDVLLHESPELVEVLATLEIGDEIPESLYLAVAEIIAFAHNIKKAYE</sequence>
<evidence type="ECO:0000313" key="6">
    <source>
        <dbReference type="Proteomes" id="UP000001062"/>
    </source>
</evidence>
<dbReference type="EMBL" id="CP002583">
    <property type="protein sequence ID" value="ADZ92422.1"/>
    <property type="molecule type" value="Genomic_DNA"/>
</dbReference>
<dbReference type="Pfam" id="PF01312">
    <property type="entry name" value="Bac_export_2"/>
    <property type="match status" value="1"/>
</dbReference>
<proteinExistence type="inferred from homology"/>
<accession>F2K3I3</accession>
<evidence type="ECO:0000256" key="3">
    <source>
        <dbReference type="ARBA" id="ARBA00023225"/>
    </source>
</evidence>
<dbReference type="GO" id="GO:0005886">
    <property type="term" value="C:plasma membrane"/>
    <property type="evidence" value="ECO:0007669"/>
    <property type="project" value="TreeGrafter"/>
</dbReference>
<dbReference type="Gene3D" id="3.40.1690.10">
    <property type="entry name" value="secretion proteins EscU"/>
    <property type="match status" value="1"/>
</dbReference>
<keyword evidence="3" id="KW-0653">Protein transport</keyword>
<evidence type="ECO:0000313" key="5">
    <source>
        <dbReference type="EMBL" id="ADZ92422.1"/>
    </source>
</evidence>